<evidence type="ECO:0000313" key="3">
    <source>
        <dbReference type="Proteomes" id="UP000245911"/>
    </source>
</evidence>
<gene>
    <name evidence="2" type="ORF">DDE20_08840</name>
</gene>
<feature type="signal peptide" evidence="1">
    <location>
        <begin position="1"/>
        <end position="27"/>
    </location>
</feature>
<dbReference type="Proteomes" id="UP000245911">
    <property type="component" value="Unassembled WGS sequence"/>
</dbReference>
<feature type="chain" id="PRO_5015737183" evidence="1">
    <location>
        <begin position="28"/>
        <end position="150"/>
    </location>
</feature>
<sequence length="150" mass="16733">MMFKTFTIAVFAASLSTLATLPTLALADRIPDPHAQATPGAWQDHRHYTSHGVDVMLQSRYHYVHDVPVAREFRARSNSGRRHCMFVHVSHAMNADVHVNEGACFALPANGHWVGYGGFEPVDRLIDTHGQVSNGEWSATFHYRFSARGC</sequence>
<proteinExistence type="predicted"/>
<reference evidence="2 3" key="1">
    <citation type="submission" date="2018-04" db="EMBL/GenBank/DDBJ databases">
        <title>Pararhodobacter oceanense sp. nov., isolated from marine intertidal sediment.</title>
        <authorList>
            <person name="Wang X.-L."/>
            <person name="Du Z.-J."/>
        </authorList>
    </citation>
    <scope>NUCLEOTIDE SEQUENCE [LARGE SCALE GENOMIC DNA]</scope>
    <source>
        <strain evidence="2 3">AM505</strain>
    </source>
</reference>
<name>A0A2T8HUP2_9RHOB</name>
<evidence type="ECO:0000256" key="1">
    <source>
        <dbReference type="SAM" id="SignalP"/>
    </source>
</evidence>
<keyword evidence="1" id="KW-0732">Signal</keyword>
<organism evidence="2 3">
    <name type="scientific">Pararhodobacter oceanensis</name>
    <dbReference type="NCBI Taxonomy" id="2172121"/>
    <lineage>
        <taxon>Bacteria</taxon>
        <taxon>Pseudomonadati</taxon>
        <taxon>Pseudomonadota</taxon>
        <taxon>Alphaproteobacteria</taxon>
        <taxon>Rhodobacterales</taxon>
        <taxon>Paracoccaceae</taxon>
        <taxon>Pararhodobacter</taxon>
    </lineage>
</organism>
<accession>A0A2T8HUP2</accession>
<keyword evidence="3" id="KW-1185">Reference proteome</keyword>
<protein>
    <submittedName>
        <fullName evidence="2">Uncharacterized protein</fullName>
    </submittedName>
</protein>
<dbReference type="EMBL" id="QDKM01000003">
    <property type="protein sequence ID" value="PVH29118.1"/>
    <property type="molecule type" value="Genomic_DNA"/>
</dbReference>
<dbReference type="AlphaFoldDB" id="A0A2T8HUP2"/>
<evidence type="ECO:0000313" key="2">
    <source>
        <dbReference type="EMBL" id="PVH29118.1"/>
    </source>
</evidence>
<comment type="caution">
    <text evidence="2">The sequence shown here is derived from an EMBL/GenBank/DDBJ whole genome shotgun (WGS) entry which is preliminary data.</text>
</comment>